<evidence type="ECO:0000256" key="1">
    <source>
        <dbReference type="SAM" id="MobiDB-lite"/>
    </source>
</evidence>
<evidence type="ECO:0000313" key="3">
    <source>
        <dbReference type="Proteomes" id="UP000198341"/>
    </source>
</evidence>
<protein>
    <submittedName>
        <fullName evidence="2">Uncharacterized protein</fullName>
    </submittedName>
</protein>
<sequence length="222" mass="24890">MPSSRSSSRASSRRGASSKSSGGFSQQTNALATKARRNGMMRKNVSSSAMSEREMCSSSTSNDDVEKEAVSTRRNALLLSACATAFGFFTNAEEAEAAAPAEFAEETLKMINMTKDILNGKDYDQTKKQYDPAKLQEFEEYRTYWFDKYQYQHGKSFYGYANTWNAQAKVAFQVSMSSKEGAKSEYPNGFDPESTAYNKAYLIKILDKAEDEIKDYESRNAF</sequence>
<feature type="compositionally biased region" description="Polar residues" evidence="1">
    <location>
        <begin position="44"/>
        <end position="62"/>
    </location>
</feature>
<dbReference type="GeneID" id="19012915"/>
<evidence type="ECO:0000313" key="2">
    <source>
        <dbReference type="EMBL" id="CCO18500.1"/>
    </source>
</evidence>
<feature type="region of interest" description="Disordered" evidence="1">
    <location>
        <begin position="1"/>
        <end position="67"/>
    </location>
</feature>
<reference evidence="2 3" key="1">
    <citation type="submission" date="2011-10" db="EMBL/GenBank/DDBJ databases">
        <authorList>
            <person name="Genoscope - CEA"/>
        </authorList>
    </citation>
    <scope>NUCLEOTIDE SEQUENCE [LARGE SCALE GENOMIC DNA]</scope>
    <source>
        <strain evidence="2 3">RCC 1105</strain>
    </source>
</reference>
<accession>K8F141</accession>
<gene>
    <name evidence="2" type="ordered locus">Bathy11g02350</name>
</gene>
<keyword evidence="3" id="KW-1185">Reference proteome</keyword>
<organism evidence="2 3">
    <name type="scientific">Bathycoccus prasinos</name>
    <dbReference type="NCBI Taxonomy" id="41875"/>
    <lineage>
        <taxon>Eukaryota</taxon>
        <taxon>Viridiplantae</taxon>
        <taxon>Chlorophyta</taxon>
        <taxon>Mamiellophyceae</taxon>
        <taxon>Mamiellales</taxon>
        <taxon>Bathycoccaceae</taxon>
        <taxon>Bathycoccus</taxon>
    </lineage>
</organism>
<dbReference type="Proteomes" id="UP000198341">
    <property type="component" value="Chromosome 11"/>
</dbReference>
<feature type="compositionally biased region" description="Low complexity" evidence="1">
    <location>
        <begin position="1"/>
        <end position="25"/>
    </location>
</feature>
<dbReference type="RefSeq" id="XP_007510155.1">
    <property type="nucleotide sequence ID" value="XM_007510093.1"/>
</dbReference>
<dbReference type="AlphaFoldDB" id="K8F141"/>
<dbReference type="KEGG" id="bpg:Bathy11g02350"/>
<dbReference type="EMBL" id="FO082268">
    <property type="protein sequence ID" value="CCO18500.1"/>
    <property type="molecule type" value="Genomic_DNA"/>
</dbReference>
<proteinExistence type="predicted"/>
<dbReference type="OrthoDB" id="496559at2759"/>
<name>K8F141_9CHLO</name>